<protein>
    <submittedName>
        <fullName evidence="1">Uncharacterized protein</fullName>
    </submittedName>
</protein>
<dbReference type="EMBL" id="GIFC01000488">
    <property type="protein sequence ID" value="MXU82571.1"/>
    <property type="molecule type" value="Transcribed_RNA"/>
</dbReference>
<proteinExistence type="predicted"/>
<dbReference type="AlphaFoldDB" id="A0A6B0TXE5"/>
<organism evidence="1">
    <name type="scientific">Ixodes ricinus</name>
    <name type="common">Common tick</name>
    <name type="synonym">Acarus ricinus</name>
    <dbReference type="NCBI Taxonomy" id="34613"/>
    <lineage>
        <taxon>Eukaryota</taxon>
        <taxon>Metazoa</taxon>
        <taxon>Ecdysozoa</taxon>
        <taxon>Arthropoda</taxon>
        <taxon>Chelicerata</taxon>
        <taxon>Arachnida</taxon>
        <taxon>Acari</taxon>
        <taxon>Parasitiformes</taxon>
        <taxon>Ixodida</taxon>
        <taxon>Ixodoidea</taxon>
        <taxon>Ixodidae</taxon>
        <taxon>Ixodinae</taxon>
        <taxon>Ixodes</taxon>
    </lineage>
</organism>
<sequence length="69" mass="7835">MSPLARRIPCRHQACITQQCCRNICCWTYQHLPTAPRHSTFFIPAPAPPSIIQACKHTALPPRDVITLR</sequence>
<accession>A0A6B0TXE5</accession>
<name>A0A6B0TXE5_IXORI</name>
<evidence type="ECO:0000313" key="1">
    <source>
        <dbReference type="EMBL" id="MXU82571.1"/>
    </source>
</evidence>
<reference evidence="1" key="1">
    <citation type="submission" date="2019-12" db="EMBL/GenBank/DDBJ databases">
        <title>An insight into the sialome of adult female Ixodes ricinus ticks feeding for 6 days.</title>
        <authorList>
            <person name="Perner J."/>
            <person name="Ribeiro J.M.C."/>
        </authorList>
    </citation>
    <scope>NUCLEOTIDE SEQUENCE</scope>
    <source>
        <strain evidence="1">Semi-engorged</strain>
        <tissue evidence="1">Salivary glands</tissue>
    </source>
</reference>